<evidence type="ECO:0000313" key="1">
    <source>
        <dbReference type="EMBL" id="JAD17074.1"/>
    </source>
</evidence>
<organism evidence="1">
    <name type="scientific">Arundo donax</name>
    <name type="common">Giant reed</name>
    <name type="synonym">Donax arundinaceus</name>
    <dbReference type="NCBI Taxonomy" id="35708"/>
    <lineage>
        <taxon>Eukaryota</taxon>
        <taxon>Viridiplantae</taxon>
        <taxon>Streptophyta</taxon>
        <taxon>Embryophyta</taxon>
        <taxon>Tracheophyta</taxon>
        <taxon>Spermatophyta</taxon>
        <taxon>Magnoliopsida</taxon>
        <taxon>Liliopsida</taxon>
        <taxon>Poales</taxon>
        <taxon>Poaceae</taxon>
        <taxon>PACMAD clade</taxon>
        <taxon>Arundinoideae</taxon>
        <taxon>Arundineae</taxon>
        <taxon>Arundo</taxon>
    </lineage>
</organism>
<proteinExistence type="predicted"/>
<dbReference type="EMBL" id="GBRH01280821">
    <property type="protein sequence ID" value="JAD17074.1"/>
    <property type="molecule type" value="Transcribed_RNA"/>
</dbReference>
<protein>
    <submittedName>
        <fullName evidence="1">Uncharacterized protein</fullName>
    </submittedName>
</protein>
<reference evidence="1" key="1">
    <citation type="submission" date="2014-09" db="EMBL/GenBank/DDBJ databases">
        <authorList>
            <person name="Magalhaes I.L.F."/>
            <person name="Oliveira U."/>
            <person name="Santos F.R."/>
            <person name="Vidigal T.H.D.A."/>
            <person name="Brescovit A.D."/>
            <person name="Santos A.J."/>
        </authorList>
    </citation>
    <scope>NUCLEOTIDE SEQUENCE</scope>
    <source>
        <tissue evidence="1">Shoot tissue taken approximately 20 cm above the soil surface</tissue>
    </source>
</reference>
<accession>A0A0A8XSZ1</accession>
<reference evidence="1" key="2">
    <citation type="journal article" date="2015" name="Data Brief">
        <title>Shoot transcriptome of the giant reed, Arundo donax.</title>
        <authorList>
            <person name="Barrero R.A."/>
            <person name="Guerrero F.D."/>
            <person name="Moolhuijzen P."/>
            <person name="Goolsby J.A."/>
            <person name="Tidwell J."/>
            <person name="Bellgard S.E."/>
            <person name="Bellgard M.I."/>
        </authorList>
    </citation>
    <scope>NUCLEOTIDE SEQUENCE</scope>
    <source>
        <tissue evidence="1">Shoot tissue taken approximately 20 cm above the soil surface</tissue>
    </source>
</reference>
<sequence>MPCFYQCNGHNEMSWKSVMHSFFFRFSID</sequence>
<dbReference type="AlphaFoldDB" id="A0A0A8XSZ1"/>
<name>A0A0A8XSZ1_ARUDO</name>